<keyword evidence="2" id="KW-1185">Reference proteome</keyword>
<sequence length="87" mass="9870">MTDDSAYESEENYDGMESIMLERRMAYIRQVSVEEVSEMFPEAPDLPQDQELWALLDIQGHPIALANSESAAKLSAMRHDIETVSVH</sequence>
<gene>
    <name evidence="1" type="ORF">SAMN06265368_3783</name>
</gene>
<dbReference type="AlphaFoldDB" id="A0A285PHB9"/>
<evidence type="ECO:0000313" key="2">
    <source>
        <dbReference type="Proteomes" id="UP000219439"/>
    </source>
</evidence>
<evidence type="ECO:0008006" key="3">
    <source>
        <dbReference type="Google" id="ProtNLM"/>
    </source>
</evidence>
<proteinExistence type="predicted"/>
<reference evidence="1 2" key="1">
    <citation type="submission" date="2017-09" db="EMBL/GenBank/DDBJ databases">
        <authorList>
            <person name="Ehlers B."/>
            <person name="Leendertz F.H."/>
        </authorList>
    </citation>
    <scope>NUCLEOTIDE SEQUENCE [LARGE SCALE GENOMIC DNA]</scope>
    <source>
        <strain evidence="1 2">DSM 18289</strain>
    </source>
</reference>
<dbReference type="EMBL" id="OBEL01000005">
    <property type="protein sequence ID" value="SNZ20673.1"/>
    <property type="molecule type" value="Genomic_DNA"/>
</dbReference>
<protein>
    <recommendedName>
        <fullName evidence="3">DUF1150 domain-containing protein</fullName>
    </recommendedName>
</protein>
<dbReference type="RefSeq" id="WP_170956170.1">
    <property type="nucleotide sequence ID" value="NZ_OBEL01000005.1"/>
</dbReference>
<name>A0A285PHB9_9HYPH</name>
<organism evidence="1 2">
    <name type="scientific">Cohaesibacter gelatinilyticus</name>
    <dbReference type="NCBI Taxonomy" id="372072"/>
    <lineage>
        <taxon>Bacteria</taxon>
        <taxon>Pseudomonadati</taxon>
        <taxon>Pseudomonadota</taxon>
        <taxon>Alphaproteobacteria</taxon>
        <taxon>Hyphomicrobiales</taxon>
        <taxon>Cohaesibacteraceae</taxon>
    </lineage>
</organism>
<dbReference type="InterPro" id="IPR009531">
    <property type="entry name" value="DUF1150"/>
</dbReference>
<accession>A0A285PHB9</accession>
<dbReference type="Proteomes" id="UP000219439">
    <property type="component" value="Unassembled WGS sequence"/>
</dbReference>
<dbReference type="Pfam" id="PF06620">
    <property type="entry name" value="DUF1150"/>
    <property type="match status" value="1"/>
</dbReference>
<evidence type="ECO:0000313" key="1">
    <source>
        <dbReference type="EMBL" id="SNZ20673.1"/>
    </source>
</evidence>